<sequence length="211" mass="22465">MIKSTVRSTGVAAVAVIAIAGLVACSPTEQREAAAATSGVTEPAQSAIVVCPELDKSQSETNRRKVTLINETSFDVKLKVDNDSWSCSDYSGKDNPSQFNNLVVSPNFGSTPVQFVVTVKLSAPDFTMGVQGKIGSPDLPWISLASTAFTCGGYWGCTPVKGATLAKVPLTTKTGDRFGWFLLSSSDHTGETDDKYFNSLRFFSMDSWVAG</sequence>
<dbReference type="PROSITE" id="PS51257">
    <property type="entry name" value="PROKAR_LIPOPROTEIN"/>
    <property type="match status" value="1"/>
</dbReference>
<name>A0A094QAW3_9ZZZZ</name>
<accession>A0A094QAW3</accession>
<proteinExistence type="predicted"/>
<evidence type="ECO:0008006" key="2">
    <source>
        <dbReference type="Google" id="ProtNLM"/>
    </source>
</evidence>
<protein>
    <recommendedName>
        <fullName evidence="2">Lipoprotein</fullName>
    </recommendedName>
</protein>
<dbReference type="EMBL" id="JNSL01000021">
    <property type="protein sequence ID" value="KGA20512.1"/>
    <property type="molecule type" value="Genomic_DNA"/>
</dbReference>
<evidence type="ECO:0000313" key="1">
    <source>
        <dbReference type="EMBL" id="KGA20512.1"/>
    </source>
</evidence>
<comment type="caution">
    <text evidence="1">The sequence shown here is derived from an EMBL/GenBank/DDBJ whole genome shotgun (WGS) entry which is preliminary data.</text>
</comment>
<organism evidence="1">
    <name type="scientific">freshwater metagenome</name>
    <dbReference type="NCBI Taxonomy" id="449393"/>
    <lineage>
        <taxon>unclassified sequences</taxon>
        <taxon>metagenomes</taxon>
        <taxon>ecological metagenomes</taxon>
    </lineage>
</organism>
<reference evidence="1" key="1">
    <citation type="submission" date="2014-06" db="EMBL/GenBank/DDBJ databases">
        <title>Key roles for freshwater Actinobacteria revealed by deep metagenomic sequencing.</title>
        <authorList>
            <person name="Ghai R."/>
            <person name="Mizuno C.M."/>
            <person name="Picazo A."/>
            <person name="Camacho A."/>
            <person name="Rodriguez-Valera F."/>
        </authorList>
    </citation>
    <scope>NUCLEOTIDE SEQUENCE</scope>
</reference>
<gene>
    <name evidence="1" type="ORF">GM51_5085</name>
</gene>
<dbReference type="AlphaFoldDB" id="A0A094QAW3"/>